<sequence length="392" mass="38715">MSLGLVLDVTVVLVALAAVLAGLSRGFLRTLGAVAGLIAGGAAALICMPLVSAWEPVASWNVAAALLAGLLLVAVGVSIGESVARAIRRPVHRLKLGPLDRLLGGAASLTVTVATVLILAMSAGSLGIPGASQAVASSSILRLLQTHTPEPVLGALSRIRSIVIEDGIPTVLEAAGAGVEAEIPDADAETAALRAASASVPRITANSPGCSALSSGSGFVIGDGLVMTNAHVVAGAREVVVEAPGEFPLSAAVVYFDPDDDIAVLSAEGLGAAALPFSANQAAGTTAFFQGYPYGGPFVSRSAAVVSTGSMAVPDIYGGSSVTRSVTTIAGHVEPGNSGGPLLTADGAVAGMIFARSDTRADVGFALSMEELAPVLAAAPEMRAPVSTGPCA</sequence>
<proteinExistence type="inferred from homology"/>
<reference evidence="9" key="1">
    <citation type="submission" date="2020-12" db="EMBL/GenBank/DDBJ databases">
        <title>Leucobacter sp. CAS1, isolated from Chromium sludge.</title>
        <authorList>
            <person name="Xu Z."/>
        </authorList>
    </citation>
    <scope>NUCLEOTIDE SEQUENCE</scope>
    <source>
        <strain evidence="9">CSA1</strain>
    </source>
</reference>
<evidence type="ECO:0000256" key="8">
    <source>
        <dbReference type="SAM" id="Phobius"/>
    </source>
</evidence>
<evidence type="ECO:0000256" key="5">
    <source>
        <dbReference type="ARBA" id="ARBA00022801"/>
    </source>
</evidence>
<comment type="caution">
    <text evidence="9">The sequence shown here is derived from an EMBL/GenBank/DDBJ whole genome shotgun (WGS) entry which is preliminary data.</text>
</comment>
<comment type="similarity">
    <text evidence="2">Belongs to the peptidase S1C family.</text>
</comment>
<dbReference type="GO" id="GO:0004252">
    <property type="term" value="F:serine-type endopeptidase activity"/>
    <property type="evidence" value="ECO:0007669"/>
    <property type="project" value="InterPro"/>
</dbReference>
<accession>A0A934Q6P0</accession>
<organism evidence="9 10">
    <name type="scientific">Leucobacter chromiisoli</name>
    <dbReference type="NCBI Taxonomy" id="2796471"/>
    <lineage>
        <taxon>Bacteria</taxon>
        <taxon>Bacillati</taxon>
        <taxon>Actinomycetota</taxon>
        <taxon>Actinomycetes</taxon>
        <taxon>Micrococcales</taxon>
        <taxon>Microbacteriaceae</taxon>
        <taxon>Leucobacter</taxon>
    </lineage>
</organism>
<dbReference type="GO" id="GO:0006508">
    <property type="term" value="P:proteolysis"/>
    <property type="evidence" value="ECO:0007669"/>
    <property type="project" value="UniProtKB-KW"/>
</dbReference>
<dbReference type="Pfam" id="PF02674">
    <property type="entry name" value="Colicin_V"/>
    <property type="match status" value="1"/>
</dbReference>
<name>A0A934Q6P0_9MICO</name>
<dbReference type="GO" id="GO:0009403">
    <property type="term" value="P:toxin biosynthetic process"/>
    <property type="evidence" value="ECO:0007669"/>
    <property type="project" value="InterPro"/>
</dbReference>
<feature type="transmembrane region" description="Helical" evidence="8">
    <location>
        <begin position="102"/>
        <end position="123"/>
    </location>
</feature>
<dbReference type="AlphaFoldDB" id="A0A934Q6P0"/>
<evidence type="ECO:0000256" key="2">
    <source>
        <dbReference type="ARBA" id="ARBA00010541"/>
    </source>
</evidence>
<dbReference type="PRINTS" id="PR00834">
    <property type="entry name" value="PROTEASES2C"/>
</dbReference>
<keyword evidence="3 9" id="KW-0645">Protease</keyword>
<keyword evidence="4 8" id="KW-0812">Transmembrane</keyword>
<dbReference type="InterPro" id="IPR009003">
    <property type="entry name" value="Peptidase_S1_PA"/>
</dbReference>
<dbReference type="PANTHER" id="PTHR43343:SF3">
    <property type="entry name" value="PROTEASE DO-LIKE 8, CHLOROPLASTIC"/>
    <property type="match status" value="1"/>
</dbReference>
<evidence type="ECO:0000256" key="4">
    <source>
        <dbReference type="ARBA" id="ARBA00022692"/>
    </source>
</evidence>
<dbReference type="PANTHER" id="PTHR43343">
    <property type="entry name" value="PEPTIDASE S12"/>
    <property type="match status" value="1"/>
</dbReference>
<keyword evidence="5" id="KW-0378">Hydrolase</keyword>
<dbReference type="InterPro" id="IPR043504">
    <property type="entry name" value="Peptidase_S1_PA_chymotrypsin"/>
</dbReference>
<comment type="subcellular location">
    <subcellularLocation>
        <location evidence="1">Membrane</location>
        <topology evidence="1">Multi-pass membrane protein</topology>
    </subcellularLocation>
</comment>
<evidence type="ECO:0000256" key="3">
    <source>
        <dbReference type="ARBA" id="ARBA00022670"/>
    </source>
</evidence>
<evidence type="ECO:0000256" key="1">
    <source>
        <dbReference type="ARBA" id="ARBA00004141"/>
    </source>
</evidence>
<protein>
    <submittedName>
        <fullName evidence="9">MarP family serine protease</fullName>
    </submittedName>
</protein>
<dbReference type="NCBIfam" id="NF033740">
    <property type="entry name" value="MarP_fam_protase"/>
    <property type="match status" value="1"/>
</dbReference>
<gene>
    <name evidence="9" type="ORF">JD276_00805</name>
</gene>
<evidence type="ECO:0000313" key="9">
    <source>
        <dbReference type="EMBL" id="MBK0417577.1"/>
    </source>
</evidence>
<dbReference type="EMBL" id="JAEHOH010000001">
    <property type="protein sequence ID" value="MBK0417577.1"/>
    <property type="molecule type" value="Genomic_DNA"/>
</dbReference>
<dbReference type="RefSeq" id="WP_200112791.1">
    <property type="nucleotide sequence ID" value="NZ_JAEHOH010000001.1"/>
</dbReference>
<dbReference type="GO" id="GO:0016020">
    <property type="term" value="C:membrane"/>
    <property type="evidence" value="ECO:0007669"/>
    <property type="project" value="UniProtKB-SubCell"/>
</dbReference>
<keyword evidence="10" id="KW-1185">Reference proteome</keyword>
<evidence type="ECO:0000256" key="6">
    <source>
        <dbReference type="ARBA" id="ARBA00022989"/>
    </source>
</evidence>
<dbReference type="InterPro" id="IPR001940">
    <property type="entry name" value="Peptidase_S1C"/>
</dbReference>
<dbReference type="Gene3D" id="2.40.10.10">
    <property type="entry name" value="Trypsin-like serine proteases"/>
    <property type="match status" value="2"/>
</dbReference>
<keyword evidence="6 8" id="KW-1133">Transmembrane helix</keyword>
<dbReference type="SUPFAM" id="SSF50494">
    <property type="entry name" value="Trypsin-like serine proteases"/>
    <property type="match status" value="1"/>
</dbReference>
<feature type="transmembrane region" description="Helical" evidence="8">
    <location>
        <begin position="60"/>
        <end position="81"/>
    </location>
</feature>
<dbReference type="Proteomes" id="UP000608530">
    <property type="component" value="Unassembled WGS sequence"/>
</dbReference>
<dbReference type="InterPro" id="IPR051201">
    <property type="entry name" value="Chloro_Bact_Ser_Proteases"/>
</dbReference>
<feature type="transmembrane region" description="Helical" evidence="8">
    <location>
        <begin position="6"/>
        <end position="24"/>
    </location>
</feature>
<feature type="transmembrane region" description="Helical" evidence="8">
    <location>
        <begin position="31"/>
        <end position="54"/>
    </location>
</feature>
<dbReference type="Pfam" id="PF13365">
    <property type="entry name" value="Trypsin_2"/>
    <property type="match status" value="1"/>
</dbReference>
<dbReference type="InterPro" id="IPR047680">
    <property type="entry name" value="MarP-like"/>
</dbReference>
<evidence type="ECO:0000313" key="10">
    <source>
        <dbReference type="Proteomes" id="UP000608530"/>
    </source>
</evidence>
<dbReference type="InterPro" id="IPR003825">
    <property type="entry name" value="Colicin-V_CvpA"/>
</dbReference>
<keyword evidence="7 8" id="KW-0472">Membrane</keyword>
<evidence type="ECO:0000256" key="7">
    <source>
        <dbReference type="ARBA" id="ARBA00023136"/>
    </source>
</evidence>